<protein>
    <submittedName>
        <fullName evidence="1">Uncharacterized protein</fullName>
    </submittedName>
</protein>
<organism evidence="1 2">
    <name type="scientific">Xenorhabdus nematophila (strain ATCC 19061 / DSM 3370 / CCUG 14189 / LMG 1036 / NCIMB 9965 / AN6)</name>
    <dbReference type="NCBI Taxonomy" id="406817"/>
    <lineage>
        <taxon>Bacteria</taxon>
        <taxon>Pseudomonadati</taxon>
        <taxon>Pseudomonadota</taxon>
        <taxon>Gammaproteobacteria</taxon>
        <taxon>Enterobacterales</taxon>
        <taxon>Morganellaceae</taxon>
        <taxon>Xenorhabdus</taxon>
    </lineage>
</organism>
<dbReference type="KEGG" id="xne:XNC1_2862"/>
<name>D3VJ59_XENNA</name>
<evidence type="ECO:0000313" key="2">
    <source>
        <dbReference type="Proteomes" id="UP000008075"/>
    </source>
</evidence>
<sequence length="50" mass="5669">MFLLGAVSASTKTWLLEQASRQFIIQNSGLLNKHRHNIMPVFQLIKNTAT</sequence>
<proteinExistence type="predicted"/>
<reference evidence="1 2" key="1">
    <citation type="journal article" date="2011" name="PLoS ONE">
        <title>The entomopathogenic bacterial endosymbionts xenorhabdus and photorhabdus: convergent lifestyles from divergent genomes.</title>
        <authorList>
            <person name="Chaston J.M."/>
            <person name="Suen G."/>
            <person name="Tucker S.L."/>
            <person name="Andersen A.W."/>
            <person name="Bhasin A."/>
            <person name="Bode E."/>
            <person name="Bode H.B."/>
            <person name="Brachmann A.O."/>
            <person name="Cowles C.E."/>
            <person name="Cowles K.N."/>
            <person name="Darby C."/>
            <person name="de Leon L."/>
            <person name="Drace K."/>
            <person name="Du Z."/>
            <person name="Givaudan A."/>
            <person name="Herbert Tran E.E."/>
            <person name="Jewell K.A."/>
            <person name="Knack J.J."/>
            <person name="Krasomil-Osterfeld K.C."/>
            <person name="Kukor R."/>
            <person name="Lanois A."/>
            <person name="Latreille P."/>
            <person name="Leimgruber N.K."/>
            <person name="Lipke C.M."/>
            <person name="Liu R."/>
            <person name="Lu X."/>
            <person name="Martens E.C."/>
            <person name="Marri P.R."/>
            <person name="Medigue C."/>
            <person name="Menard M.L."/>
            <person name="Miller N.M."/>
            <person name="Morales-Soto N."/>
            <person name="Norton S."/>
            <person name="Ogier J.C."/>
            <person name="Orchard S.S."/>
            <person name="Park D."/>
            <person name="Park Y."/>
            <person name="Qurollo B.A."/>
            <person name="Sugar D.R."/>
            <person name="Richards G.R."/>
            <person name="Rouy Z."/>
            <person name="Slominski B."/>
            <person name="Slominski K."/>
            <person name="Snyder H."/>
            <person name="Tjaden B.C."/>
            <person name="van der Hoeven R."/>
            <person name="Welch R.D."/>
            <person name="Wheeler C."/>
            <person name="Xiang B."/>
            <person name="Barbazuk B."/>
            <person name="Gaudriault S."/>
            <person name="Goodner B."/>
            <person name="Slater S.C."/>
            <person name="Forst S."/>
            <person name="Goldman B.S."/>
            <person name="Goodrich-Blair H."/>
        </authorList>
    </citation>
    <scope>NUCLEOTIDE SEQUENCE [LARGE SCALE GENOMIC DNA]</scope>
    <source>
        <strain evidence="2">ATCC 19061 / DSM 3370 / CCUG 14189 / LMG 1036 / NCIMB 9965 / AN6</strain>
    </source>
</reference>
<dbReference type="Proteomes" id="UP000008075">
    <property type="component" value="Chromosome"/>
</dbReference>
<dbReference type="HOGENOM" id="CLU_3124275_0_0_6"/>
<gene>
    <name evidence="1" type="ordered locus">XNC1_2862</name>
</gene>
<dbReference type="EMBL" id="FN667742">
    <property type="protein sequence ID" value="CBJ90916.1"/>
    <property type="molecule type" value="Genomic_DNA"/>
</dbReference>
<keyword evidence="2" id="KW-1185">Reference proteome</keyword>
<dbReference type="AlphaFoldDB" id="D3VJ59"/>
<accession>D3VJ59</accession>
<evidence type="ECO:0000313" key="1">
    <source>
        <dbReference type="EMBL" id="CBJ90916.1"/>
    </source>
</evidence>